<keyword evidence="2" id="KW-1185">Reference proteome</keyword>
<dbReference type="Proteomes" id="UP001187203">
    <property type="component" value="Unassembled WGS sequence"/>
</dbReference>
<dbReference type="InterPro" id="IPR032359">
    <property type="entry name" value="KwaB-like"/>
</dbReference>
<dbReference type="RefSeq" id="WP_317275703.1">
    <property type="nucleotide sequence ID" value="NZ_JAWJWH010000002.1"/>
</dbReference>
<evidence type="ECO:0000313" key="2">
    <source>
        <dbReference type="Proteomes" id="UP001187203"/>
    </source>
</evidence>
<proteinExistence type="predicted"/>
<dbReference type="EMBL" id="JAWJWI010000002">
    <property type="protein sequence ID" value="MDV4184682.1"/>
    <property type="molecule type" value="Genomic_DNA"/>
</dbReference>
<organism evidence="1 2">
    <name type="scientific">Rhizobium brockwellii</name>
    <dbReference type="NCBI Taxonomy" id="3019932"/>
    <lineage>
        <taxon>Bacteria</taxon>
        <taxon>Pseudomonadati</taxon>
        <taxon>Pseudomonadota</taxon>
        <taxon>Alphaproteobacteria</taxon>
        <taxon>Hyphomicrobiales</taxon>
        <taxon>Rhizobiaceae</taxon>
        <taxon>Rhizobium/Agrobacterium group</taxon>
        <taxon>Rhizobium</taxon>
    </lineage>
</organism>
<evidence type="ECO:0000313" key="1">
    <source>
        <dbReference type="EMBL" id="MDV4184682.1"/>
    </source>
</evidence>
<name>A0ABU3YG00_9HYPH</name>
<comment type="caution">
    <text evidence="1">The sequence shown here is derived from an EMBL/GenBank/DDBJ whole genome shotgun (WGS) entry which is preliminary data.</text>
</comment>
<accession>A0ABU3YG00</accession>
<protein>
    <submittedName>
        <fullName evidence="1">DUF4868 domain-containing protein</fullName>
    </submittedName>
</protein>
<gene>
    <name evidence="1" type="ORF">R1523_04075</name>
</gene>
<sequence>MPALEDLRSLDLANAQVMLWAIKGPTGAAAEAPHFSGRWVDTADEVDVALKETLVAELAKIEEVIEYGLLAQNNEASALQIPTDETHAGLLLDEVAAELDGKKASQINHLLNSKFYIAKFIVGDQIAFAVRKTEPGWKTKKAASFRNLYFADQQLAIDDRPHFELSKTFDFIIFGDTILVRNKGAFESVLRYKSTQREDFVELQAEVEFLAAFVDVTPLVEYVGDNKIQLRRACAIRDKGHYRDAEFMQRLRENQAEYGLVIQFDGDGKIIATPETCAQIMKALLDHRLKSGFSTLVYDVQDTTPVQV</sequence>
<reference evidence="2" key="1">
    <citation type="journal article" date="2023" name="Int. J. Mol. Sci.">
        <title>Genomic and Metabolic Characterization of Plant Growth-Promoting Rhizobacteria Isolated from Nodules of Clovers Grown in Non-Farmed Soil.</title>
        <authorList>
            <person name="Wojcik M."/>
            <person name="Koper P."/>
            <person name="Zebracki K."/>
            <person name="Marczak M."/>
            <person name="Mazur A."/>
        </authorList>
    </citation>
    <scope>NUCLEOTIDE SEQUENCE [LARGE SCALE GENOMIC DNA]</scope>
    <source>
        <strain evidence="2">KB12</strain>
    </source>
</reference>
<dbReference type="Pfam" id="PF16162">
    <property type="entry name" value="KwaB"/>
    <property type="match status" value="1"/>
</dbReference>